<dbReference type="PANTHER" id="PTHR43133:SF64">
    <property type="entry name" value="ECF SIGMA FACTOR"/>
    <property type="match status" value="1"/>
</dbReference>
<name>A0AAP6JFM6_9GAMM</name>
<dbReference type="InterPro" id="IPR013325">
    <property type="entry name" value="RNA_pol_sigma_r2"/>
</dbReference>
<dbReference type="NCBIfam" id="TIGR02937">
    <property type="entry name" value="sigma70-ECF"/>
    <property type="match status" value="1"/>
</dbReference>
<dbReference type="AlphaFoldDB" id="A0AAP6JFM6"/>
<dbReference type="InterPro" id="IPR013249">
    <property type="entry name" value="RNA_pol_sigma70_r4_t2"/>
</dbReference>
<evidence type="ECO:0000259" key="5">
    <source>
        <dbReference type="Pfam" id="PF08281"/>
    </source>
</evidence>
<dbReference type="InterPro" id="IPR014284">
    <property type="entry name" value="RNA_pol_sigma-70_dom"/>
</dbReference>
<dbReference type="NCBIfam" id="NF006550">
    <property type="entry name" value="PRK09047.1"/>
    <property type="match status" value="1"/>
</dbReference>
<keyword evidence="6" id="KW-0548">Nucleotidyltransferase</keyword>
<dbReference type="RefSeq" id="WP_346052310.1">
    <property type="nucleotide sequence ID" value="NZ_JAYGII010000023.1"/>
</dbReference>
<dbReference type="InterPro" id="IPR039425">
    <property type="entry name" value="RNA_pol_sigma-70-like"/>
</dbReference>
<accession>A0AAP6JFM6</accession>
<dbReference type="Proteomes" id="UP001302316">
    <property type="component" value="Unassembled WGS sequence"/>
</dbReference>
<evidence type="ECO:0000256" key="3">
    <source>
        <dbReference type="ARBA" id="ARBA00023082"/>
    </source>
</evidence>
<dbReference type="GO" id="GO:0006352">
    <property type="term" value="P:DNA-templated transcription initiation"/>
    <property type="evidence" value="ECO:0007669"/>
    <property type="project" value="InterPro"/>
</dbReference>
<evidence type="ECO:0000256" key="2">
    <source>
        <dbReference type="ARBA" id="ARBA00023015"/>
    </source>
</evidence>
<dbReference type="InterPro" id="IPR036388">
    <property type="entry name" value="WH-like_DNA-bd_sf"/>
</dbReference>
<dbReference type="Gene3D" id="1.10.10.10">
    <property type="entry name" value="Winged helix-like DNA-binding domain superfamily/Winged helix DNA-binding domain"/>
    <property type="match status" value="1"/>
</dbReference>
<evidence type="ECO:0000313" key="6">
    <source>
        <dbReference type="EMBL" id="MEA5446206.1"/>
    </source>
</evidence>
<dbReference type="InterPro" id="IPR013324">
    <property type="entry name" value="RNA_pol_sigma_r3/r4-like"/>
</dbReference>
<keyword evidence="6" id="KW-0808">Transferase</keyword>
<dbReference type="CDD" id="cd06171">
    <property type="entry name" value="Sigma70_r4"/>
    <property type="match status" value="1"/>
</dbReference>
<keyword evidence="7" id="KW-1185">Reference proteome</keyword>
<dbReference type="SUPFAM" id="SSF88659">
    <property type="entry name" value="Sigma3 and sigma4 domains of RNA polymerase sigma factors"/>
    <property type="match status" value="1"/>
</dbReference>
<keyword evidence="3" id="KW-0731">Sigma factor</keyword>
<dbReference type="PANTHER" id="PTHR43133">
    <property type="entry name" value="RNA POLYMERASE ECF-TYPE SIGMA FACTO"/>
    <property type="match status" value="1"/>
</dbReference>
<proteinExistence type="inferred from homology"/>
<dbReference type="SUPFAM" id="SSF88946">
    <property type="entry name" value="Sigma2 domain of RNA polymerase sigma factors"/>
    <property type="match status" value="1"/>
</dbReference>
<keyword evidence="2" id="KW-0805">Transcription regulation</keyword>
<dbReference type="EC" id="2.7.7.6" evidence="6"/>
<sequence length="177" mass="20090">MQHSLDEFLASVELRAFQLARMRLGNSEDAHDVVQDGMERFVAHYAGRPREEWSRLFYGIVHNRVRDYQRHSQVRQRWQQAPAFADDEPGREDLIERAPAPSSSRPEEWLSNASGIEALVAALEDMPERQREAVTLRIIQGMDVSETAAAMKCSAGSVKTHLSRALAKLREVLGAHR</sequence>
<reference evidence="6 7" key="1">
    <citation type="submission" date="2023-12" db="EMBL/GenBank/DDBJ databases">
        <title>Whole-genome sequencing of halo(alkali)philic microorganisms from hypersaline lakes.</title>
        <authorList>
            <person name="Sorokin D.Y."/>
            <person name="Merkel A.Y."/>
            <person name="Messina E."/>
            <person name="Yakimov M."/>
        </authorList>
    </citation>
    <scope>NUCLEOTIDE SEQUENCE [LARGE SCALE GENOMIC DNA]</scope>
    <source>
        <strain evidence="6 7">AB-CW1</strain>
    </source>
</reference>
<gene>
    <name evidence="6" type="ORF">VCB98_10280</name>
</gene>
<keyword evidence="4" id="KW-0804">Transcription</keyword>
<feature type="domain" description="RNA polymerase sigma factor 70 region 4 type 2" evidence="5">
    <location>
        <begin position="117"/>
        <end position="169"/>
    </location>
</feature>
<dbReference type="GO" id="GO:0016987">
    <property type="term" value="F:sigma factor activity"/>
    <property type="evidence" value="ECO:0007669"/>
    <property type="project" value="UniProtKB-KW"/>
</dbReference>
<dbReference type="Pfam" id="PF08281">
    <property type="entry name" value="Sigma70_r4_2"/>
    <property type="match status" value="1"/>
</dbReference>
<protein>
    <submittedName>
        <fullName evidence="6">RNA polymerase sigma factor</fullName>
        <ecNumber evidence="6">2.7.7.6</ecNumber>
    </submittedName>
</protein>
<dbReference type="GO" id="GO:0003677">
    <property type="term" value="F:DNA binding"/>
    <property type="evidence" value="ECO:0007669"/>
    <property type="project" value="InterPro"/>
</dbReference>
<organism evidence="6 7">
    <name type="scientific">Natronospira elongata</name>
    <dbReference type="NCBI Taxonomy" id="3110268"/>
    <lineage>
        <taxon>Bacteria</taxon>
        <taxon>Pseudomonadati</taxon>
        <taxon>Pseudomonadota</taxon>
        <taxon>Gammaproteobacteria</taxon>
        <taxon>Natronospirales</taxon>
        <taxon>Natronospiraceae</taxon>
        <taxon>Natronospira</taxon>
    </lineage>
</organism>
<dbReference type="Gene3D" id="1.10.1740.10">
    <property type="match status" value="1"/>
</dbReference>
<evidence type="ECO:0000313" key="7">
    <source>
        <dbReference type="Proteomes" id="UP001302316"/>
    </source>
</evidence>
<dbReference type="GO" id="GO:0003899">
    <property type="term" value="F:DNA-directed RNA polymerase activity"/>
    <property type="evidence" value="ECO:0007669"/>
    <property type="project" value="UniProtKB-EC"/>
</dbReference>
<comment type="similarity">
    <text evidence="1">Belongs to the sigma-70 factor family. ECF subfamily.</text>
</comment>
<dbReference type="EMBL" id="JAYGII010000023">
    <property type="protein sequence ID" value="MEA5446206.1"/>
    <property type="molecule type" value="Genomic_DNA"/>
</dbReference>
<evidence type="ECO:0000256" key="1">
    <source>
        <dbReference type="ARBA" id="ARBA00010641"/>
    </source>
</evidence>
<evidence type="ECO:0000256" key="4">
    <source>
        <dbReference type="ARBA" id="ARBA00023163"/>
    </source>
</evidence>
<comment type="caution">
    <text evidence="6">The sequence shown here is derived from an EMBL/GenBank/DDBJ whole genome shotgun (WGS) entry which is preliminary data.</text>
</comment>